<evidence type="ECO:0000256" key="3">
    <source>
        <dbReference type="SAM" id="MobiDB-lite"/>
    </source>
</evidence>
<dbReference type="GO" id="GO:0005783">
    <property type="term" value="C:endoplasmic reticulum"/>
    <property type="evidence" value="ECO:0007669"/>
    <property type="project" value="TreeGrafter"/>
</dbReference>
<dbReference type="InterPro" id="IPR050693">
    <property type="entry name" value="Hsp70_NEF-Inhibitors"/>
</dbReference>
<dbReference type="EMBL" id="MLYV02000606">
    <property type="protein sequence ID" value="PSR81815.1"/>
    <property type="molecule type" value="Genomic_DNA"/>
</dbReference>
<dbReference type="Gene3D" id="1.25.10.10">
    <property type="entry name" value="Leucine-rich Repeat Variant"/>
    <property type="match status" value="1"/>
</dbReference>
<dbReference type="OrthoDB" id="10250458at2759"/>
<feature type="compositionally biased region" description="Polar residues" evidence="3">
    <location>
        <begin position="10"/>
        <end position="21"/>
    </location>
</feature>
<dbReference type="PANTHER" id="PTHR19316:SF18">
    <property type="entry name" value="HSP70-BINDING PROTEIN 1"/>
    <property type="match status" value="1"/>
</dbReference>
<dbReference type="InterPro" id="IPR013918">
    <property type="entry name" value="Nucleotide_exch_fac_Fes1"/>
</dbReference>
<dbReference type="SUPFAM" id="SSF48371">
    <property type="entry name" value="ARM repeat"/>
    <property type="match status" value="1"/>
</dbReference>
<feature type="compositionally biased region" description="Polar residues" evidence="3">
    <location>
        <begin position="270"/>
        <end position="286"/>
    </location>
</feature>
<feature type="region of interest" description="Disordered" evidence="3">
    <location>
        <begin position="7"/>
        <end position="27"/>
    </location>
</feature>
<keyword evidence="6" id="KW-1185">Reference proteome</keyword>
<dbReference type="InterPro" id="IPR016024">
    <property type="entry name" value="ARM-type_fold"/>
</dbReference>
<protein>
    <recommendedName>
        <fullName evidence="4">Nucleotide exchange factor Fes1 domain-containing protein</fullName>
    </recommendedName>
</protein>
<sequence>MQSLLRWGIENSNDGGTTQGPQEPHRKLDPEVIDMILGKPDSELMKEALAIAVDEKCEEEERLQALDNFEMLVEHIDNANDLVKMKMWEPLQGLLTSSSSSDEIKRQTLWIIGTALQNNPAAQISYLALSPVEDLVAFLSPSVRSAKTRSKAVYALSGLLKHCAPAVQQFGDADGWNKLKAALEGVHPVSYLALPRSSIVIILDSDIAVRRKSAFLLNSLLIPTTEPVPRPVPNPPAPSGSPSGDTSVTLHPSAPHPTQEPEASGPVHPNSHSSMLSDPSSVSTSGLAARALEEQGLLQALINALVSPVPYGPDGESDEDAEFEEKIFK</sequence>
<proteinExistence type="inferred from homology"/>
<dbReference type="GO" id="GO:0000774">
    <property type="term" value="F:adenyl-nucleotide exchange factor activity"/>
    <property type="evidence" value="ECO:0007669"/>
    <property type="project" value="TreeGrafter"/>
</dbReference>
<dbReference type="PANTHER" id="PTHR19316">
    <property type="entry name" value="PROTEIN FOLDING REGULATOR"/>
    <property type="match status" value="1"/>
</dbReference>
<reference evidence="5 6" key="1">
    <citation type="submission" date="2018-02" db="EMBL/GenBank/DDBJ databases">
        <title>Genome sequence of the basidiomycete white-rot fungus Phlebia centrifuga.</title>
        <authorList>
            <person name="Granchi Z."/>
            <person name="Peng M."/>
            <person name="de Vries R.P."/>
            <person name="Hilden K."/>
            <person name="Makela M.R."/>
            <person name="Grigoriev I."/>
            <person name="Riley R."/>
        </authorList>
    </citation>
    <scope>NUCLEOTIDE SEQUENCE [LARGE SCALE GENOMIC DNA]</scope>
    <source>
        <strain evidence="5 6">FBCC195</strain>
    </source>
</reference>
<feature type="region of interest" description="Disordered" evidence="3">
    <location>
        <begin position="226"/>
        <end position="288"/>
    </location>
</feature>
<feature type="domain" description="Nucleotide exchange factor Fes1" evidence="4">
    <location>
        <begin position="1"/>
        <end position="82"/>
    </location>
</feature>
<feature type="region of interest" description="Disordered" evidence="3">
    <location>
        <begin position="307"/>
        <end position="329"/>
    </location>
</feature>
<evidence type="ECO:0000259" key="4">
    <source>
        <dbReference type="Pfam" id="PF08609"/>
    </source>
</evidence>
<feature type="compositionally biased region" description="Pro residues" evidence="3">
    <location>
        <begin position="226"/>
        <end position="239"/>
    </location>
</feature>
<comment type="similarity">
    <text evidence="1">Belongs to the FES1 family.</text>
</comment>
<dbReference type="Pfam" id="PF08609">
    <property type="entry name" value="Fes1"/>
    <property type="match status" value="1"/>
</dbReference>
<comment type="caution">
    <text evidence="5">The sequence shown here is derived from an EMBL/GenBank/DDBJ whole genome shotgun (WGS) entry which is preliminary data.</text>
</comment>
<accession>A0A2R6NZX7</accession>
<organism evidence="5 6">
    <name type="scientific">Hermanssonia centrifuga</name>
    <dbReference type="NCBI Taxonomy" id="98765"/>
    <lineage>
        <taxon>Eukaryota</taxon>
        <taxon>Fungi</taxon>
        <taxon>Dikarya</taxon>
        <taxon>Basidiomycota</taxon>
        <taxon>Agaricomycotina</taxon>
        <taxon>Agaricomycetes</taxon>
        <taxon>Polyporales</taxon>
        <taxon>Meruliaceae</taxon>
        <taxon>Hermanssonia</taxon>
    </lineage>
</organism>
<dbReference type="InterPro" id="IPR011989">
    <property type="entry name" value="ARM-like"/>
</dbReference>
<gene>
    <name evidence="5" type="ORF">PHLCEN_2v6246</name>
</gene>
<evidence type="ECO:0000256" key="2">
    <source>
        <dbReference type="ARBA" id="ARBA00022737"/>
    </source>
</evidence>
<evidence type="ECO:0000313" key="5">
    <source>
        <dbReference type="EMBL" id="PSR81815.1"/>
    </source>
</evidence>
<evidence type="ECO:0000313" key="6">
    <source>
        <dbReference type="Proteomes" id="UP000186601"/>
    </source>
</evidence>
<keyword evidence="2" id="KW-0677">Repeat</keyword>
<dbReference type="STRING" id="98765.A0A2R6NZX7"/>
<name>A0A2R6NZX7_9APHY</name>
<dbReference type="Proteomes" id="UP000186601">
    <property type="component" value="Unassembled WGS sequence"/>
</dbReference>
<dbReference type="AlphaFoldDB" id="A0A2R6NZX7"/>
<evidence type="ECO:0000256" key="1">
    <source>
        <dbReference type="ARBA" id="ARBA00011045"/>
    </source>
</evidence>